<protein>
    <recommendedName>
        <fullName evidence="1">Methyltransferase type 11 domain-containing protein</fullName>
    </recommendedName>
</protein>
<dbReference type="Pfam" id="PF08241">
    <property type="entry name" value="Methyltransf_11"/>
    <property type="match status" value="1"/>
</dbReference>
<dbReference type="EMBL" id="MFBN01000046">
    <property type="protein sequence ID" value="OGD94506.1"/>
    <property type="molecule type" value="Genomic_DNA"/>
</dbReference>
<dbReference type="InterPro" id="IPR013216">
    <property type="entry name" value="Methyltransf_11"/>
</dbReference>
<reference evidence="2 3" key="1">
    <citation type="journal article" date="2016" name="Nat. Commun.">
        <title>Thousands of microbial genomes shed light on interconnected biogeochemical processes in an aquifer system.</title>
        <authorList>
            <person name="Anantharaman K."/>
            <person name="Brown C.T."/>
            <person name="Hug L.A."/>
            <person name="Sharon I."/>
            <person name="Castelle C.J."/>
            <person name="Probst A.J."/>
            <person name="Thomas B.C."/>
            <person name="Singh A."/>
            <person name="Wilkins M.J."/>
            <person name="Karaoz U."/>
            <person name="Brodie E.L."/>
            <person name="Williams K.H."/>
            <person name="Hubbard S.S."/>
            <person name="Banfield J.F."/>
        </authorList>
    </citation>
    <scope>NUCLEOTIDE SEQUENCE [LARGE SCALE GENOMIC DNA]</scope>
</reference>
<feature type="domain" description="Methyltransferase type 11" evidence="1">
    <location>
        <begin position="60"/>
        <end position="153"/>
    </location>
</feature>
<dbReference type="SUPFAM" id="SSF53335">
    <property type="entry name" value="S-adenosyl-L-methionine-dependent methyltransferases"/>
    <property type="match status" value="1"/>
</dbReference>
<sequence>MAATIKINHVSKKHLEEIWAQVPVNYYDLGIANNPFQKFWHKQKLAQILKLLPFAPEKVIDIGCSSAVLTAEIAKRLPKSNVIGVDSYKAAIDFARKKYPHMEFFAADAHKLPFKSNTFDLVICTETLEHVIDPFGVLKEIKRLLKRDGKVIISMDSGSLLFRIAWYFWTKFKGKVWKDAHLHEFNTNILENLIKKSGFRIKIKKISHFGMSVIFLAS</sequence>
<organism evidence="2 3">
    <name type="scientific">Candidatus Curtissbacteria bacterium RIFCSPLOWO2_01_FULL_37_9</name>
    <dbReference type="NCBI Taxonomy" id="1797724"/>
    <lineage>
        <taxon>Bacteria</taxon>
        <taxon>Candidatus Curtissiibacteriota</taxon>
    </lineage>
</organism>
<proteinExistence type="predicted"/>
<dbReference type="InterPro" id="IPR029063">
    <property type="entry name" value="SAM-dependent_MTases_sf"/>
</dbReference>
<dbReference type="Proteomes" id="UP000178336">
    <property type="component" value="Unassembled WGS sequence"/>
</dbReference>
<dbReference type="Gene3D" id="3.40.50.150">
    <property type="entry name" value="Vaccinia Virus protein VP39"/>
    <property type="match status" value="1"/>
</dbReference>
<dbReference type="CDD" id="cd02440">
    <property type="entry name" value="AdoMet_MTases"/>
    <property type="match status" value="1"/>
</dbReference>
<evidence type="ECO:0000313" key="2">
    <source>
        <dbReference type="EMBL" id="OGD94506.1"/>
    </source>
</evidence>
<comment type="caution">
    <text evidence="2">The sequence shown here is derived from an EMBL/GenBank/DDBJ whole genome shotgun (WGS) entry which is preliminary data.</text>
</comment>
<gene>
    <name evidence="2" type="ORF">A3A48_00380</name>
</gene>
<dbReference type="PANTHER" id="PTHR43861:SF6">
    <property type="entry name" value="METHYLTRANSFERASE TYPE 11"/>
    <property type="match status" value="1"/>
</dbReference>
<name>A0A1F5GRK1_9BACT</name>
<dbReference type="GO" id="GO:0008757">
    <property type="term" value="F:S-adenosylmethionine-dependent methyltransferase activity"/>
    <property type="evidence" value="ECO:0007669"/>
    <property type="project" value="InterPro"/>
</dbReference>
<dbReference type="AlphaFoldDB" id="A0A1F5GRK1"/>
<accession>A0A1F5GRK1</accession>
<dbReference type="PANTHER" id="PTHR43861">
    <property type="entry name" value="TRANS-ACONITATE 2-METHYLTRANSFERASE-RELATED"/>
    <property type="match status" value="1"/>
</dbReference>
<evidence type="ECO:0000313" key="3">
    <source>
        <dbReference type="Proteomes" id="UP000178336"/>
    </source>
</evidence>
<dbReference type="STRING" id="1797724.A3A48_00380"/>
<evidence type="ECO:0000259" key="1">
    <source>
        <dbReference type="Pfam" id="PF08241"/>
    </source>
</evidence>